<dbReference type="InterPro" id="IPR029057">
    <property type="entry name" value="PRTase-like"/>
</dbReference>
<dbReference type="Proteomes" id="UP000238634">
    <property type="component" value="Unassembled WGS sequence"/>
</dbReference>
<sequence length="233" mass="25203">MTLSQLFQGGNATIFVDRHDAGEKLAQAVLTEAQTLPESTRFVVYALPRGGLPVAAPVARALGCPLDVIVAKKITRPENSELAIGAVTADGHVLWLKSSDQVQEPNREAALLSAQKKAQAQLARFGDRPDIDPEGAIALLVDDGIATGMTMAVAVKALRTRKPLEIWICAPVAPQEMVNSLGQTRDLLEPKGANRAIILATPDPFWSVSRFYQVFTQVETEEALACLQNFYQN</sequence>
<reference evidence="2 3" key="1">
    <citation type="submission" date="2018-02" db="EMBL/GenBank/DDBJ databases">
        <authorList>
            <person name="Cohen D.B."/>
            <person name="Kent A.D."/>
        </authorList>
    </citation>
    <scope>NUCLEOTIDE SEQUENCE [LARGE SCALE GENOMIC DNA]</scope>
    <source>
        <strain evidence="2 3">ULC007</strain>
    </source>
</reference>
<dbReference type="SUPFAM" id="SSF53271">
    <property type="entry name" value="PRTase-like"/>
    <property type="match status" value="1"/>
</dbReference>
<evidence type="ECO:0000259" key="1">
    <source>
        <dbReference type="Pfam" id="PF00156"/>
    </source>
</evidence>
<dbReference type="InterPro" id="IPR000836">
    <property type="entry name" value="PRTase_dom"/>
</dbReference>
<keyword evidence="2" id="KW-0328">Glycosyltransferase</keyword>
<evidence type="ECO:0000313" key="3">
    <source>
        <dbReference type="Proteomes" id="UP000238634"/>
    </source>
</evidence>
<dbReference type="Pfam" id="PF00156">
    <property type="entry name" value="Pribosyltran"/>
    <property type="match status" value="1"/>
</dbReference>
<dbReference type="GO" id="GO:0016757">
    <property type="term" value="F:glycosyltransferase activity"/>
    <property type="evidence" value="ECO:0007669"/>
    <property type="project" value="UniProtKB-KW"/>
</dbReference>
<reference evidence="2 3" key="2">
    <citation type="submission" date="2018-03" db="EMBL/GenBank/DDBJ databases">
        <title>The ancient ancestry and fast evolution of plastids.</title>
        <authorList>
            <person name="Moore K.R."/>
            <person name="Magnabosco C."/>
            <person name="Momper L."/>
            <person name="Gold D.A."/>
            <person name="Bosak T."/>
            <person name="Fournier G.P."/>
        </authorList>
    </citation>
    <scope>NUCLEOTIDE SEQUENCE [LARGE SCALE GENOMIC DNA]</scope>
    <source>
        <strain evidence="2 3">ULC007</strain>
    </source>
</reference>
<dbReference type="AlphaFoldDB" id="A0A2T1DEJ3"/>
<accession>A0A2T1DEJ3</accession>
<feature type="domain" description="Phosphoribosyltransferase" evidence="1">
    <location>
        <begin position="40"/>
        <end position="174"/>
    </location>
</feature>
<dbReference type="EMBL" id="PVWG01000014">
    <property type="protein sequence ID" value="PSB18861.1"/>
    <property type="molecule type" value="Genomic_DNA"/>
</dbReference>
<dbReference type="CDD" id="cd06223">
    <property type="entry name" value="PRTases_typeI"/>
    <property type="match status" value="1"/>
</dbReference>
<gene>
    <name evidence="2" type="ORF">C7B65_13895</name>
</gene>
<comment type="caution">
    <text evidence="2">The sequence shown here is derived from an EMBL/GenBank/DDBJ whole genome shotgun (WGS) entry which is preliminary data.</text>
</comment>
<evidence type="ECO:0000313" key="2">
    <source>
        <dbReference type="EMBL" id="PSB18861.1"/>
    </source>
</evidence>
<name>A0A2T1DEJ3_9CYAN</name>
<organism evidence="2 3">
    <name type="scientific">Phormidesmis priestleyi ULC007</name>
    <dbReference type="NCBI Taxonomy" id="1920490"/>
    <lineage>
        <taxon>Bacteria</taxon>
        <taxon>Bacillati</taxon>
        <taxon>Cyanobacteriota</taxon>
        <taxon>Cyanophyceae</taxon>
        <taxon>Leptolyngbyales</taxon>
        <taxon>Leptolyngbyaceae</taxon>
        <taxon>Phormidesmis</taxon>
    </lineage>
</organism>
<proteinExistence type="predicted"/>
<protein>
    <submittedName>
        <fullName evidence="2">Phosphoribosyltransferase</fullName>
    </submittedName>
</protein>
<keyword evidence="2" id="KW-0808">Transferase</keyword>
<keyword evidence="3" id="KW-1185">Reference proteome</keyword>
<dbReference type="Gene3D" id="3.40.50.2020">
    <property type="match status" value="1"/>
</dbReference>
<dbReference type="RefSeq" id="WP_106254010.1">
    <property type="nucleotide sequence ID" value="NZ_PVWG01000014.1"/>
</dbReference>
<dbReference type="Gene3D" id="3.30.1310.20">
    <property type="entry name" value="PRTase-like"/>
    <property type="match status" value="1"/>
</dbReference>